<organism evidence="2">
    <name type="scientific">Pontimicrobium sp. SW4</name>
    <dbReference type="NCBI Taxonomy" id="3153519"/>
    <lineage>
        <taxon>Bacteria</taxon>
        <taxon>Pseudomonadati</taxon>
        <taxon>Bacteroidota</taxon>
        <taxon>Flavobacteriia</taxon>
        <taxon>Flavobacteriales</taxon>
        <taxon>Flavobacteriaceae</taxon>
        <taxon>Pontimicrobium</taxon>
    </lineage>
</organism>
<gene>
    <name evidence="2" type="ORF">ABGB03_13595</name>
</gene>
<proteinExistence type="predicted"/>
<evidence type="ECO:0000313" key="2">
    <source>
        <dbReference type="EMBL" id="XBG60891.1"/>
    </source>
</evidence>
<evidence type="ECO:0000256" key="1">
    <source>
        <dbReference type="SAM" id="Phobius"/>
    </source>
</evidence>
<feature type="transmembrane region" description="Helical" evidence="1">
    <location>
        <begin position="83"/>
        <end position="102"/>
    </location>
</feature>
<sequence length="135" mass="14570">MKKIGLFVICLGFINLSIGQEIPTNSNETPQELYDFHISKKKSNNIAGWITLGGGAAMFIAGIGINLDPKQLASSQDNNKGLWLSYLGGATTLASIPLFIAAGKHKRKAKIQLQQGAVGFYNNMNYTGLSISFSF</sequence>
<reference evidence="2" key="1">
    <citation type="submission" date="2024-05" db="EMBL/GenBank/DDBJ databases">
        <title>Pontimicrobium maritimus sp. nov., isolated form sea water.</title>
        <authorList>
            <person name="Muhammad N."/>
            <person name="Vuong T.Q."/>
            <person name="Han H.L."/>
            <person name="Kim S.-G."/>
        </authorList>
    </citation>
    <scope>NUCLEOTIDE SEQUENCE</scope>
    <source>
        <strain evidence="2">SW4</strain>
    </source>
</reference>
<dbReference type="RefSeq" id="WP_347923119.1">
    <property type="nucleotide sequence ID" value="NZ_CP157199.1"/>
</dbReference>
<protein>
    <submittedName>
        <fullName evidence="2">Uncharacterized protein</fullName>
    </submittedName>
</protein>
<dbReference type="EMBL" id="CP157199">
    <property type="protein sequence ID" value="XBG60891.1"/>
    <property type="molecule type" value="Genomic_DNA"/>
</dbReference>
<accession>A0AAU7BRZ6</accession>
<name>A0AAU7BRZ6_9FLAO</name>
<keyword evidence="1" id="KW-0472">Membrane</keyword>
<dbReference type="AlphaFoldDB" id="A0AAU7BRZ6"/>
<keyword evidence="1" id="KW-0812">Transmembrane</keyword>
<keyword evidence="1" id="KW-1133">Transmembrane helix</keyword>